<dbReference type="PANTHER" id="PTHR43421:SF1">
    <property type="entry name" value="METALLOPROTEASE PMBA"/>
    <property type="match status" value="1"/>
</dbReference>
<dbReference type="Pfam" id="PF19290">
    <property type="entry name" value="PmbA_TldD_2nd"/>
    <property type="match status" value="1"/>
</dbReference>
<evidence type="ECO:0000313" key="6">
    <source>
        <dbReference type="EMBL" id="PWR19683.1"/>
    </source>
</evidence>
<protein>
    <submittedName>
        <fullName evidence="6">Modulator protein</fullName>
    </submittedName>
</protein>
<evidence type="ECO:0000259" key="4">
    <source>
        <dbReference type="Pfam" id="PF19289"/>
    </source>
</evidence>
<reference evidence="7" key="1">
    <citation type="submission" date="2018-05" db="EMBL/GenBank/DDBJ databases">
        <title>Zavarzinia sp. HR-AS.</title>
        <authorList>
            <person name="Lee Y."/>
            <person name="Jeon C.O."/>
        </authorList>
    </citation>
    <scope>NUCLEOTIDE SEQUENCE [LARGE SCALE GENOMIC DNA]</scope>
    <source>
        <strain evidence="7">DSM 1231</strain>
    </source>
</reference>
<dbReference type="InterPro" id="IPR047657">
    <property type="entry name" value="PmbA"/>
</dbReference>
<feature type="domain" description="Metalloprotease TldD/E central" evidence="5">
    <location>
        <begin position="118"/>
        <end position="223"/>
    </location>
</feature>
<dbReference type="InterPro" id="IPR045570">
    <property type="entry name" value="Metalloprtase-TldD/E_cen_dom"/>
</dbReference>
<dbReference type="Pfam" id="PF19289">
    <property type="entry name" value="PmbA_TldD_3rd"/>
    <property type="match status" value="1"/>
</dbReference>
<dbReference type="InterPro" id="IPR036059">
    <property type="entry name" value="TldD/PmbA_sf"/>
</dbReference>
<comment type="caution">
    <text evidence="6">The sequence shown here is derived from an EMBL/GenBank/DDBJ whole genome shotgun (WGS) entry which is preliminary data.</text>
</comment>
<dbReference type="Proteomes" id="UP000246077">
    <property type="component" value="Unassembled WGS sequence"/>
</dbReference>
<dbReference type="OrthoDB" id="9803618at2"/>
<evidence type="ECO:0000256" key="2">
    <source>
        <dbReference type="SAM" id="MobiDB-lite"/>
    </source>
</evidence>
<gene>
    <name evidence="6" type="ORF">DKG75_14540</name>
</gene>
<dbReference type="InterPro" id="IPR035068">
    <property type="entry name" value="TldD/PmbA_N"/>
</dbReference>
<dbReference type="SUPFAM" id="SSF111283">
    <property type="entry name" value="Putative modulator of DNA gyrase, PmbA/TldD"/>
    <property type="match status" value="1"/>
</dbReference>
<dbReference type="EMBL" id="QGLF01000004">
    <property type="protein sequence ID" value="PWR19683.1"/>
    <property type="molecule type" value="Genomic_DNA"/>
</dbReference>
<name>A0A317E2S4_9PROT</name>
<feature type="domain" description="Metalloprotease TldD/E C-terminal" evidence="4">
    <location>
        <begin position="232"/>
        <end position="446"/>
    </location>
</feature>
<dbReference type="GO" id="GO:0006508">
    <property type="term" value="P:proteolysis"/>
    <property type="evidence" value="ECO:0007669"/>
    <property type="project" value="InterPro"/>
</dbReference>
<dbReference type="GO" id="GO:0008237">
    <property type="term" value="F:metallopeptidase activity"/>
    <property type="evidence" value="ECO:0007669"/>
    <property type="project" value="InterPro"/>
</dbReference>
<organism evidence="6 7">
    <name type="scientific">Zavarzinia compransoris</name>
    <dbReference type="NCBI Taxonomy" id="1264899"/>
    <lineage>
        <taxon>Bacteria</taxon>
        <taxon>Pseudomonadati</taxon>
        <taxon>Pseudomonadota</taxon>
        <taxon>Alphaproteobacteria</taxon>
        <taxon>Rhodospirillales</taxon>
        <taxon>Zavarziniaceae</taxon>
        <taxon>Zavarzinia</taxon>
    </lineage>
</organism>
<dbReference type="RefSeq" id="WP_109921857.1">
    <property type="nucleotide sequence ID" value="NZ_QGLF01000004.1"/>
</dbReference>
<proteinExistence type="inferred from homology"/>
<dbReference type="AlphaFoldDB" id="A0A317E2S4"/>
<comment type="similarity">
    <text evidence="1">Belongs to the peptidase U62 family.</text>
</comment>
<dbReference type="GO" id="GO:0005829">
    <property type="term" value="C:cytosol"/>
    <property type="evidence" value="ECO:0007669"/>
    <property type="project" value="TreeGrafter"/>
</dbReference>
<evidence type="ECO:0000259" key="3">
    <source>
        <dbReference type="Pfam" id="PF01523"/>
    </source>
</evidence>
<dbReference type="Pfam" id="PF01523">
    <property type="entry name" value="PmbA_TldD_1st"/>
    <property type="match status" value="1"/>
</dbReference>
<keyword evidence="7" id="KW-1185">Reference proteome</keyword>
<evidence type="ECO:0000256" key="1">
    <source>
        <dbReference type="ARBA" id="ARBA00005836"/>
    </source>
</evidence>
<feature type="domain" description="Metalloprotease TldD/E N-terminal" evidence="3">
    <location>
        <begin position="26"/>
        <end position="90"/>
    </location>
</feature>
<feature type="region of interest" description="Disordered" evidence="2">
    <location>
        <begin position="328"/>
        <end position="347"/>
    </location>
</feature>
<evidence type="ECO:0000313" key="7">
    <source>
        <dbReference type="Proteomes" id="UP000246077"/>
    </source>
</evidence>
<sequence length="447" mass="46622">MGTMAEPLDLLDDLLGRARRAGADAADALYFEAVSLGVSWRLGRLEELERSETRDLGLRVFVGRSQATVSSSEIDSGAIDRLVERAVGMARAAPPDPYASLADPALLETAPPALDLFDPSEPDPQVLFDRAAAAEAAALAVEGVTNSEGAGASWGTNRVGLATSGGFAGEYRNSMHGVSVSVLAGSGTGMERDYDHAAARFGADLADPALIGRRAGEQAVRRLNPRKVKTVKAPVILDPRLSSSLLGHLLGAINGAAIARGTSFLKDRLGEMVFAPGITVVDDPYRLRGHRSRPFDGEGVRGATRKLVDAGRLTTWILDTSSARQLGLASTGHASRGTSGPPGPAASNIHMEAGTLSPADLIAETGTGFYVTELIGSGVNGITGDYSRGAAGFWIENGKIAYPVSEITIAGNLKDMFQNLTPANDLEFRFGANAPTVRIDGMTIAGA</sequence>
<dbReference type="PANTHER" id="PTHR43421">
    <property type="entry name" value="METALLOPROTEASE PMBA"/>
    <property type="match status" value="1"/>
</dbReference>
<dbReference type="InterPro" id="IPR002510">
    <property type="entry name" value="Metalloprtase-TldD/E_N"/>
</dbReference>
<evidence type="ECO:0000259" key="5">
    <source>
        <dbReference type="Pfam" id="PF19290"/>
    </source>
</evidence>
<dbReference type="Gene3D" id="3.30.2290.10">
    <property type="entry name" value="PmbA/TldD superfamily"/>
    <property type="match status" value="1"/>
</dbReference>
<dbReference type="InterPro" id="IPR045569">
    <property type="entry name" value="Metalloprtase-TldD/E_C"/>
</dbReference>
<accession>A0A317E2S4</accession>